<name>A0A8T1C9M5_9STRA</name>
<gene>
    <name evidence="1" type="ORF">PC117_g17114</name>
</gene>
<proteinExistence type="predicted"/>
<sequence>MRENYETVHVLGPETNEQKKVQRLCTFYGLPVLSPIAYVQHCESYDDSAVFDKLVYAVWRLLIEMESIMQSLADLALIDAQRSNHVSSELIVLMKFTIDRLATDTYQIYELDGARSPKMNEHSLPRHDAHINTLSPRLKSA</sequence>
<dbReference type="Proteomes" id="UP000736787">
    <property type="component" value="Unassembled WGS sequence"/>
</dbReference>
<protein>
    <submittedName>
        <fullName evidence="1">Uncharacterized protein</fullName>
    </submittedName>
</protein>
<organism evidence="1 2">
    <name type="scientific">Phytophthora cactorum</name>
    <dbReference type="NCBI Taxonomy" id="29920"/>
    <lineage>
        <taxon>Eukaryota</taxon>
        <taxon>Sar</taxon>
        <taxon>Stramenopiles</taxon>
        <taxon>Oomycota</taxon>
        <taxon>Peronosporomycetes</taxon>
        <taxon>Peronosporales</taxon>
        <taxon>Peronosporaceae</taxon>
        <taxon>Phytophthora</taxon>
    </lineage>
</organism>
<evidence type="ECO:0000313" key="1">
    <source>
        <dbReference type="EMBL" id="KAG2918292.1"/>
    </source>
</evidence>
<accession>A0A8T1C9M5</accession>
<comment type="caution">
    <text evidence="1">The sequence shown here is derived from an EMBL/GenBank/DDBJ whole genome shotgun (WGS) entry which is preliminary data.</text>
</comment>
<reference evidence="1" key="1">
    <citation type="submission" date="2018-10" db="EMBL/GenBank/DDBJ databases">
        <title>Effector identification in a new, highly contiguous assembly of the strawberry crown rot pathogen Phytophthora cactorum.</title>
        <authorList>
            <person name="Armitage A.D."/>
            <person name="Nellist C.F."/>
            <person name="Bates H."/>
            <person name="Vickerstaff R.J."/>
            <person name="Harrison R.J."/>
        </authorList>
    </citation>
    <scope>NUCLEOTIDE SEQUENCE</scope>
    <source>
        <strain evidence="1">4040</strain>
    </source>
</reference>
<dbReference type="EMBL" id="RCMK01000631">
    <property type="protein sequence ID" value="KAG2918292.1"/>
    <property type="molecule type" value="Genomic_DNA"/>
</dbReference>
<dbReference type="AlphaFoldDB" id="A0A8T1C9M5"/>
<dbReference type="VEuPathDB" id="FungiDB:PC110_g12070"/>
<evidence type="ECO:0000313" key="2">
    <source>
        <dbReference type="Proteomes" id="UP000736787"/>
    </source>
</evidence>